<dbReference type="AlphaFoldDB" id="A0A840TSS6"/>
<gene>
    <name evidence="4" type="ORF">HNQ92_005599</name>
</gene>
<dbReference type="InterPro" id="IPR036866">
    <property type="entry name" value="RibonucZ/Hydroxyglut_hydro"/>
</dbReference>
<dbReference type="InterPro" id="IPR022712">
    <property type="entry name" value="Beta_Casp"/>
</dbReference>
<dbReference type="CDD" id="cd16295">
    <property type="entry name" value="TTHA0252-CPSF-like_MBL-fold"/>
    <property type="match status" value="1"/>
</dbReference>
<protein>
    <submittedName>
        <fullName evidence="4">Metallo-beta-lactamase family protein</fullName>
    </submittedName>
</protein>
<evidence type="ECO:0000259" key="3">
    <source>
        <dbReference type="SMART" id="SM01027"/>
    </source>
</evidence>
<dbReference type="RefSeq" id="WP_184179593.1">
    <property type="nucleotide sequence ID" value="NZ_JACHGF010000018.1"/>
</dbReference>
<evidence type="ECO:0000256" key="1">
    <source>
        <dbReference type="ARBA" id="ARBA00022801"/>
    </source>
</evidence>
<dbReference type="Gene3D" id="3.40.50.10890">
    <property type="match status" value="1"/>
</dbReference>
<feature type="domain" description="Metallo-beta-lactamase" evidence="2">
    <location>
        <begin position="13"/>
        <end position="259"/>
    </location>
</feature>
<keyword evidence="1" id="KW-0378">Hydrolase</keyword>
<dbReference type="Pfam" id="PF00753">
    <property type="entry name" value="Lactamase_B"/>
    <property type="match status" value="1"/>
</dbReference>
<dbReference type="Proteomes" id="UP000557307">
    <property type="component" value="Unassembled WGS sequence"/>
</dbReference>
<dbReference type="InterPro" id="IPR050698">
    <property type="entry name" value="MBL"/>
</dbReference>
<name>A0A840TSS6_9BACT</name>
<dbReference type="Pfam" id="PF10996">
    <property type="entry name" value="Beta-Casp"/>
    <property type="match status" value="1"/>
</dbReference>
<dbReference type="InterPro" id="IPR001279">
    <property type="entry name" value="Metallo-B-lactamas"/>
</dbReference>
<dbReference type="Pfam" id="PF07521">
    <property type="entry name" value="RMMBL"/>
    <property type="match status" value="1"/>
</dbReference>
<reference evidence="4 5" key="1">
    <citation type="submission" date="2020-08" db="EMBL/GenBank/DDBJ databases">
        <title>Genomic Encyclopedia of Type Strains, Phase IV (KMG-IV): sequencing the most valuable type-strain genomes for metagenomic binning, comparative biology and taxonomic classification.</title>
        <authorList>
            <person name="Goeker M."/>
        </authorList>
    </citation>
    <scope>NUCLEOTIDE SEQUENCE [LARGE SCALE GENOMIC DNA]</scope>
    <source>
        <strain evidence="4 5">DSM 105074</strain>
    </source>
</reference>
<dbReference type="SMART" id="SM01027">
    <property type="entry name" value="Beta-Casp"/>
    <property type="match status" value="1"/>
</dbReference>
<dbReference type="PANTHER" id="PTHR11203:SF37">
    <property type="entry name" value="INTEGRATOR COMPLEX SUBUNIT 11"/>
    <property type="match status" value="1"/>
</dbReference>
<dbReference type="SMART" id="SM00849">
    <property type="entry name" value="Lactamase_B"/>
    <property type="match status" value="1"/>
</dbReference>
<dbReference type="GO" id="GO:0016787">
    <property type="term" value="F:hydrolase activity"/>
    <property type="evidence" value="ECO:0007669"/>
    <property type="project" value="UniProtKB-KW"/>
</dbReference>
<evidence type="ECO:0000313" key="5">
    <source>
        <dbReference type="Proteomes" id="UP000557307"/>
    </source>
</evidence>
<comment type="caution">
    <text evidence="4">The sequence shown here is derived from an EMBL/GenBank/DDBJ whole genome shotgun (WGS) entry which is preliminary data.</text>
</comment>
<dbReference type="GO" id="GO:0004521">
    <property type="term" value="F:RNA endonuclease activity"/>
    <property type="evidence" value="ECO:0007669"/>
    <property type="project" value="TreeGrafter"/>
</dbReference>
<feature type="domain" description="Beta-Casp" evidence="3">
    <location>
        <begin position="264"/>
        <end position="389"/>
    </location>
</feature>
<sequence length="475" mass="53560">MKLTFWGATRQVTGSMYLLEVDDYRILIDCGSNFDLNEKEKKALFDEQKSVFPFDPTLVNTVLLTHAHIDHSGNIPNLYKEGFEGQVVCTEPTFALTGLLLKDAALLHQKRLNAQQQGGGKKKRGKKPKDVPRDFFLEKQVNDALENFVPVAYGQRYRIADHVSVTYFAAGHLLGAAHILVEAWENGEKKTICFSGDIGRRNYPLLIDPQPVPQADYLVCESTYGNRLHLDQRSPEEALIDVIHRTCVEIPGRLIIPTFSVGRTQALLYTLNRLYVEHNLPPLKVFSDSPLGFASTRVYQKYSRLLNQEARAFQNSNDMLFDFENLIYLESSDASRAVSNYNEPCIIISSSGMVQGGRVEHHVAANIGNPYATILLIGYASEGTLGWRLMNGQDNIIIQGQKHPVLANIEKIDVFSGHGDRDDLVNFVKMQDTERLKKIFLIHGEHQSMLDFKETLQTIGYGQVEIPDRGQSYDL</sequence>
<proteinExistence type="predicted"/>
<dbReference type="InterPro" id="IPR011108">
    <property type="entry name" value="RMMBL"/>
</dbReference>
<evidence type="ECO:0000313" key="4">
    <source>
        <dbReference type="EMBL" id="MBB5287436.1"/>
    </source>
</evidence>
<dbReference type="SUPFAM" id="SSF56281">
    <property type="entry name" value="Metallo-hydrolase/oxidoreductase"/>
    <property type="match status" value="1"/>
</dbReference>
<organism evidence="4 5">
    <name type="scientific">Rhabdobacter roseus</name>
    <dbReference type="NCBI Taxonomy" id="1655419"/>
    <lineage>
        <taxon>Bacteria</taxon>
        <taxon>Pseudomonadati</taxon>
        <taxon>Bacteroidota</taxon>
        <taxon>Cytophagia</taxon>
        <taxon>Cytophagales</taxon>
        <taxon>Cytophagaceae</taxon>
        <taxon>Rhabdobacter</taxon>
    </lineage>
</organism>
<keyword evidence="5" id="KW-1185">Reference proteome</keyword>
<dbReference type="PANTHER" id="PTHR11203">
    <property type="entry name" value="CLEAVAGE AND POLYADENYLATION SPECIFICITY FACTOR FAMILY MEMBER"/>
    <property type="match status" value="1"/>
</dbReference>
<accession>A0A840TSS6</accession>
<dbReference type="EMBL" id="JACHGF010000018">
    <property type="protein sequence ID" value="MBB5287436.1"/>
    <property type="molecule type" value="Genomic_DNA"/>
</dbReference>
<dbReference type="Gene3D" id="3.60.15.10">
    <property type="entry name" value="Ribonuclease Z/Hydroxyacylglutathione hydrolase-like"/>
    <property type="match status" value="1"/>
</dbReference>
<evidence type="ECO:0000259" key="2">
    <source>
        <dbReference type="SMART" id="SM00849"/>
    </source>
</evidence>